<keyword evidence="1" id="KW-0812">Transmembrane</keyword>
<feature type="transmembrane region" description="Helical" evidence="1">
    <location>
        <begin position="101"/>
        <end position="123"/>
    </location>
</feature>
<evidence type="ECO:0000313" key="2">
    <source>
        <dbReference type="EMBL" id="MFC7406534.1"/>
    </source>
</evidence>
<sequence>MVASGVYRVLDTTWTLARLGLVWWLCLLLIVPAPAATVWLLHAARGQLRGEVAQDLGTTLRYIARMTLPALRLGLIHLGLAVVTVSALLGPSPGGVLDVVLPPVAVGVTLTWLLVLPWSFVALEQDPGAGALDALRHAYRWALAHLLAAALTCTALAAAALLMWSVPAEVVLLPGVALPAVLALTVRSVQDRAESHPHARRTRV</sequence>
<feature type="transmembrane region" description="Helical" evidence="1">
    <location>
        <begin position="70"/>
        <end position="89"/>
    </location>
</feature>
<dbReference type="Proteomes" id="UP001596455">
    <property type="component" value="Unassembled WGS sequence"/>
</dbReference>
<keyword evidence="1" id="KW-0472">Membrane</keyword>
<evidence type="ECO:0008006" key="4">
    <source>
        <dbReference type="Google" id="ProtNLM"/>
    </source>
</evidence>
<keyword evidence="1" id="KW-1133">Transmembrane helix</keyword>
<protein>
    <recommendedName>
        <fullName evidence="4">DUF624 domain-containing protein</fullName>
    </recommendedName>
</protein>
<gene>
    <name evidence="2" type="ORF">ACFQQL_15550</name>
</gene>
<name>A0ABW2QAR1_9MICO</name>
<accession>A0ABW2QAR1</accession>
<feature type="transmembrane region" description="Helical" evidence="1">
    <location>
        <begin position="143"/>
        <end position="164"/>
    </location>
</feature>
<proteinExistence type="predicted"/>
<evidence type="ECO:0000256" key="1">
    <source>
        <dbReference type="SAM" id="Phobius"/>
    </source>
</evidence>
<evidence type="ECO:0000313" key="3">
    <source>
        <dbReference type="Proteomes" id="UP001596455"/>
    </source>
</evidence>
<dbReference type="EMBL" id="JBHTCQ010000003">
    <property type="protein sequence ID" value="MFC7406534.1"/>
    <property type="molecule type" value="Genomic_DNA"/>
</dbReference>
<keyword evidence="3" id="KW-1185">Reference proteome</keyword>
<comment type="caution">
    <text evidence="2">The sequence shown here is derived from an EMBL/GenBank/DDBJ whole genome shotgun (WGS) entry which is preliminary data.</text>
</comment>
<organism evidence="2 3">
    <name type="scientific">Georgenia alba</name>
    <dbReference type="NCBI Taxonomy" id="2233858"/>
    <lineage>
        <taxon>Bacteria</taxon>
        <taxon>Bacillati</taxon>
        <taxon>Actinomycetota</taxon>
        <taxon>Actinomycetes</taxon>
        <taxon>Micrococcales</taxon>
        <taxon>Bogoriellaceae</taxon>
        <taxon>Georgenia</taxon>
    </lineage>
</organism>
<dbReference type="RefSeq" id="WP_382396016.1">
    <property type="nucleotide sequence ID" value="NZ_JBHTCQ010000003.1"/>
</dbReference>
<feature type="transmembrane region" description="Helical" evidence="1">
    <location>
        <begin position="20"/>
        <end position="41"/>
    </location>
</feature>
<feature type="transmembrane region" description="Helical" evidence="1">
    <location>
        <begin position="170"/>
        <end position="189"/>
    </location>
</feature>
<reference evidence="3" key="1">
    <citation type="journal article" date="2019" name="Int. J. Syst. Evol. Microbiol.">
        <title>The Global Catalogue of Microorganisms (GCM) 10K type strain sequencing project: providing services to taxonomists for standard genome sequencing and annotation.</title>
        <authorList>
            <consortium name="The Broad Institute Genomics Platform"/>
            <consortium name="The Broad Institute Genome Sequencing Center for Infectious Disease"/>
            <person name="Wu L."/>
            <person name="Ma J."/>
        </authorList>
    </citation>
    <scope>NUCLEOTIDE SEQUENCE [LARGE SCALE GENOMIC DNA]</scope>
    <source>
        <strain evidence="3">JCM 1490</strain>
    </source>
</reference>